<evidence type="ECO:0000256" key="10">
    <source>
        <dbReference type="SAM" id="MobiDB-lite"/>
    </source>
</evidence>
<evidence type="ECO:0000256" key="8">
    <source>
        <dbReference type="ARBA" id="ARBA00047899"/>
    </source>
</evidence>
<dbReference type="GO" id="GO:0004674">
    <property type="term" value="F:protein serine/threonine kinase activity"/>
    <property type="evidence" value="ECO:0007669"/>
    <property type="project" value="UniProtKB-KW"/>
</dbReference>
<dbReference type="GO" id="GO:0005737">
    <property type="term" value="C:cytoplasm"/>
    <property type="evidence" value="ECO:0007669"/>
    <property type="project" value="TreeGrafter"/>
</dbReference>
<evidence type="ECO:0000256" key="9">
    <source>
        <dbReference type="ARBA" id="ARBA00048679"/>
    </source>
</evidence>
<sequence length="214" mass="23343">MAIQEVGRRGSGNNDQKLLPNPTQPLSQEVPGYIAPLPSELAVSVSADQANRKKKWQSGSQGDERPSTLCRRPTKRSCREAYVMGPLLGRGGFGSEFAGIILEGPVPCQDLQSVREENGCLDESLAKKVLLQLTTSLKHCESRGVLYRDVKPQNLLISTDSHDIKLLDFGCGDLVKDLLIACRTGYCLVSGGDALQHPVWLFALQSRMVAELPL</sequence>
<dbReference type="InterPro" id="IPR051138">
    <property type="entry name" value="PIM_Ser/Thr_kinase"/>
</dbReference>
<keyword evidence="6" id="KW-0418">Kinase</keyword>
<keyword evidence="4" id="KW-0808">Transferase</keyword>
<dbReference type="EMBL" id="JAAMOB010000001">
    <property type="protein sequence ID" value="KAF4118632.1"/>
    <property type="molecule type" value="Genomic_DNA"/>
</dbReference>
<dbReference type="PANTHER" id="PTHR22984:SF11">
    <property type="entry name" value="AURORA KINASE-RELATED"/>
    <property type="match status" value="1"/>
</dbReference>
<feature type="region of interest" description="Disordered" evidence="10">
    <location>
        <begin position="45"/>
        <end position="71"/>
    </location>
</feature>
<dbReference type="GO" id="GO:0043066">
    <property type="term" value="P:negative regulation of apoptotic process"/>
    <property type="evidence" value="ECO:0007669"/>
    <property type="project" value="TreeGrafter"/>
</dbReference>
<organism evidence="12 13">
    <name type="scientific">Onychostoma macrolepis</name>
    <dbReference type="NCBI Taxonomy" id="369639"/>
    <lineage>
        <taxon>Eukaryota</taxon>
        <taxon>Metazoa</taxon>
        <taxon>Chordata</taxon>
        <taxon>Craniata</taxon>
        <taxon>Vertebrata</taxon>
        <taxon>Euteleostomi</taxon>
        <taxon>Actinopterygii</taxon>
        <taxon>Neopterygii</taxon>
        <taxon>Teleostei</taxon>
        <taxon>Ostariophysi</taxon>
        <taxon>Cypriniformes</taxon>
        <taxon>Cyprinidae</taxon>
        <taxon>Acrossocheilinae</taxon>
        <taxon>Onychostoma</taxon>
    </lineage>
</organism>
<evidence type="ECO:0000256" key="1">
    <source>
        <dbReference type="ARBA" id="ARBA00005505"/>
    </source>
</evidence>
<feature type="region of interest" description="Disordered" evidence="10">
    <location>
        <begin position="1"/>
        <end position="32"/>
    </location>
</feature>
<evidence type="ECO:0000256" key="6">
    <source>
        <dbReference type="ARBA" id="ARBA00022777"/>
    </source>
</evidence>
<dbReference type="AlphaFoldDB" id="A0A7J6DH23"/>
<evidence type="ECO:0000256" key="3">
    <source>
        <dbReference type="ARBA" id="ARBA00022527"/>
    </source>
</evidence>
<name>A0A7J6DH23_9TELE</name>
<evidence type="ECO:0000256" key="7">
    <source>
        <dbReference type="ARBA" id="ARBA00022840"/>
    </source>
</evidence>
<comment type="caution">
    <text evidence="12">The sequence shown here is derived from an EMBL/GenBank/DDBJ whole genome shotgun (WGS) entry which is preliminary data.</text>
</comment>
<dbReference type="Pfam" id="PF00069">
    <property type="entry name" value="Pkinase"/>
    <property type="match status" value="1"/>
</dbReference>
<dbReference type="PANTHER" id="PTHR22984">
    <property type="entry name" value="SERINE/THREONINE-PROTEIN KINASE PIM"/>
    <property type="match status" value="1"/>
</dbReference>
<evidence type="ECO:0000256" key="5">
    <source>
        <dbReference type="ARBA" id="ARBA00022741"/>
    </source>
</evidence>
<dbReference type="Proteomes" id="UP000579812">
    <property type="component" value="Unassembled WGS sequence"/>
</dbReference>
<dbReference type="InterPro" id="IPR011009">
    <property type="entry name" value="Kinase-like_dom_sf"/>
</dbReference>
<comment type="catalytic activity">
    <reaction evidence="9">
        <text>L-seryl-[protein] + ATP = O-phospho-L-seryl-[protein] + ADP + H(+)</text>
        <dbReference type="Rhea" id="RHEA:17989"/>
        <dbReference type="Rhea" id="RHEA-COMP:9863"/>
        <dbReference type="Rhea" id="RHEA-COMP:11604"/>
        <dbReference type="ChEBI" id="CHEBI:15378"/>
        <dbReference type="ChEBI" id="CHEBI:29999"/>
        <dbReference type="ChEBI" id="CHEBI:30616"/>
        <dbReference type="ChEBI" id="CHEBI:83421"/>
        <dbReference type="ChEBI" id="CHEBI:456216"/>
        <dbReference type="EC" id="2.7.11.1"/>
    </reaction>
</comment>
<evidence type="ECO:0000256" key="2">
    <source>
        <dbReference type="ARBA" id="ARBA00012513"/>
    </source>
</evidence>
<feature type="domain" description="Protein kinase" evidence="11">
    <location>
        <begin position="1"/>
        <end position="214"/>
    </location>
</feature>
<accession>A0A7J6DH23</accession>
<dbReference type="Gene3D" id="1.10.510.10">
    <property type="entry name" value="Transferase(Phosphotransferase) domain 1"/>
    <property type="match status" value="1"/>
</dbReference>
<evidence type="ECO:0000256" key="4">
    <source>
        <dbReference type="ARBA" id="ARBA00022679"/>
    </source>
</evidence>
<evidence type="ECO:0000259" key="11">
    <source>
        <dbReference type="PROSITE" id="PS50011"/>
    </source>
</evidence>
<comment type="similarity">
    <text evidence="1">Belongs to the protein kinase superfamily. CAMK Ser/Thr protein kinase family. PIM subfamily.</text>
</comment>
<evidence type="ECO:0000313" key="12">
    <source>
        <dbReference type="EMBL" id="KAF4118632.1"/>
    </source>
</evidence>
<reference evidence="12 13" key="1">
    <citation type="submission" date="2020-04" db="EMBL/GenBank/DDBJ databases">
        <title>Chromosome-level genome assembly of a cyprinid fish Onychostoma macrolepis by integration of Nanopore Sequencing, Bionano and Hi-C technology.</title>
        <authorList>
            <person name="Wang D."/>
        </authorList>
    </citation>
    <scope>NUCLEOTIDE SEQUENCE [LARGE SCALE GENOMIC DNA]</scope>
    <source>
        <strain evidence="12">SWU-2019</strain>
        <tissue evidence="12">Muscle</tissue>
    </source>
</reference>
<dbReference type="InterPro" id="IPR000719">
    <property type="entry name" value="Prot_kinase_dom"/>
</dbReference>
<gene>
    <name evidence="12" type="ORF">G5714_000683</name>
</gene>
<keyword evidence="3" id="KW-0723">Serine/threonine-protein kinase</keyword>
<comment type="catalytic activity">
    <reaction evidence="8">
        <text>L-threonyl-[protein] + ATP = O-phospho-L-threonyl-[protein] + ADP + H(+)</text>
        <dbReference type="Rhea" id="RHEA:46608"/>
        <dbReference type="Rhea" id="RHEA-COMP:11060"/>
        <dbReference type="Rhea" id="RHEA-COMP:11605"/>
        <dbReference type="ChEBI" id="CHEBI:15378"/>
        <dbReference type="ChEBI" id="CHEBI:30013"/>
        <dbReference type="ChEBI" id="CHEBI:30616"/>
        <dbReference type="ChEBI" id="CHEBI:61977"/>
        <dbReference type="ChEBI" id="CHEBI:456216"/>
        <dbReference type="EC" id="2.7.11.1"/>
    </reaction>
</comment>
<proteinExistence type="inferred from homology"/>
<dbReference type="GO" id="GO:0007346">
    <property type="term" value="P:regulation of mitotic cell cycle"/>
    <property type="evidence" value="ECO:0007669"/>
    <property type="project" value="TreeGrafter"/>
</dbReference>
<keyword evidence="7" id="KW-0067">ATP-binding</keyword>
<dbReference type="EC" id="2.7.11.1" evidence="2"/>
<evidence type="ECO:0000313" key="13">
    <source>
        <dbReference type="Proteomes" id="UP000579812"/>
    </source>
</evidence>
<keyword evidence="13" id="KW-1185">Reference proteome</keyword>
<protein>
    <recommendedName>
        <fullName evidence="2">non-specific serine/threonine protein kinase</fullName>
        <ecNumber evidence="2">2.7.11.1</ecNumber>
    </recommendedName>
</protein>
<dbReference type="PROSITE" id="PS00108">
    <property type="entry name" value="PROTEIN_KINASE_ST"/>
    <property type="match status" value="1"/>
</dbReference>
<dbReference type="InterPro" id="IPR008271">
    <property type="entry name" value="Ser/Thr_kinase_AS"/>
</dbReference>
<dbReference type="SUPFAM" id="SSF56112">
    <property type="entry name" value="Protein kinase-like (PK-like)"/>
    <property type="match status" value="1"/>
</dbReference>
<keyword evidence="5" id="KW-0547">Nucleotide-binding</keyword>
<dbReference type="GO" id="GO:0005524">
    <property type="term" value="F:ATP binding"/>
    <property type="evidence" value="ECO:0007669"/>
    <property type="project" value="UniProtKB-KW"/>
</dbReference>
<dbReference type="PROSITE" id="PS50011">
    <property type="entry name" value="PROTEIN_KINASE_DOM"/>
    <property type="match status" value="1"/>
</dbReference>